<dbReference type="EMBL" id="CP099959">
    <property type="protein sequence ID" value="XCC58087.1"/>
    <property type="molecule type" value="Genomic_DNA"/>
</dbReference>
<proteinExistence type="inferred from homology"/>
<keyword evidence="5" id="KW-0201">Cytochrome c-type biogenesis</keyword>
<comment type="similarity">
    <text evidence="1 7">Belongs to the CcmH/CycL/Ccl2/NrfF family.</text>
</comment>
<dbReference type="GO" id="GO:0046872">
    <property type="term" value="F:metal ion binding"/>
    <property type="evidence" value="ECO:0007669"/>
    <property type="project" value="UniProtKB-KW"/>
</dbReference>
<dbReference type="PANTHER" id="PTHR47870:SF1">
    <property type="entry name" value="CYTOCHROME C-TYPE BIOGENESIS PROTEIN CCMH"/>
    <property type="match status" value="1"/>
</dbReference>
<keyword evidence="4 7" id="KW-0732">Signal</keyword>
<dbReference type="GO" id="GO:0017004">
    <property type="term" value="P:cytochrome complex assembly"/>
    <property type="evidence" value="ECO:0007669"/>
    <property type="project" value="UniProtKB-KW"/>
</dbReference>
<dbReference type="InterPro" id="IPR005616">
    <property type="entry name" value="CcmH/CycL/Ccl2/NrfF_N"/>
</dbReference>
<keyword evidence="6 7" id="KW-0408">Iron</keyword>
<dbReference type="CDD" id="cd16378">
    <property type="entry name" value="CcmH_N"/>
    <property type="match status" value="1"/>
</dbReference>
<organism evidence="9">
    <name type="scientific">Polynucleobacter sp. UK-FUSCHL-C3</name>
    <dbReference type="NCBI Taxonomy" id="2955208"/>
    <lineage>
        <taxon>Bacteria</taxon>
        <taxon>Pseudomonadati</taxon>
        <taxon>Pseudomonadota</taxon>
        <taxon>Betaproteobacteria</taxon>
        <taxon>Burkholderiales</taxon>
        <taxon>Burkholderiaceae</taxon>
        <taxon>Polynucleobacter</taxon>
    </lineage>
</organism>
<dbReference type="FunFam" id="1.10.8.640:FF:000001">
    <property type="entry name" value="Cytochrome c-type biogenesis protein"/>
    <property type="match status" value="1"/>
</dbReference>
<gene>
    <name evidence="9" type="ORF">NKE59_02015</name>
</gene>
<dbReference type="InterPro" id="IPR038297">
    <property type="entry name" value="CcmH/CycL/NrfF/Ccl2_sf"/>
</dbReference>
<evidence type="ECO:0000313" key="9">
    <source>
        <dbReference type="EMBL" id="XCC58087.1"/>
    </source>
</evidence>
<keyword evidence="2 7" id="KW-0349">Heme</keyword>
<keyword evidence="7" id="KW-1133">Transmembrane helix</keyword>
<sequence length="169" mass="19095">MKFIRPPILATLSLLLIVCADVGAQVSASANSSAKIATPVASNPELEKRVLELSHELRCLVCQNQTIADSNADLAVDLKNQVRKQLSEGRSKEEILKYMTDRYGDFVLYKPPFNGATIMLWVGPFLLMLFGLFFLVRQIKQRRQDLLGESFSPQDIERARQLLDRKTEN</sequence>
<dbReference type="RefSeq" id="WP_353439241.1">
    <property type="nucleotide sequence ID" value="NZ_CP099959.1"/>
</dbReference>
<dbReference type="AlphaFoldDB" id="A0AAU8A3I7"/>
<feature type="transmembrane region" description="Helical" evidence="7">
    <location>
        <begin position="118"/>
        <end position="136"/>
    </location>
</feature>
<evidence type="ECO:0000256" key="3">
    <source>
        <dbReference type="ARBA" id="ARBA00022723"/>
    </source>
</evidence>
<feature type="chain" id="PRO_5043113471" description="Cytochrome c-type biogenesis protein" evidence="7">
    <location>
        <begin position="25"/>
        <end position="169"/>
    </location>
</feature>
<protein>
    <recommendedName>
        <fullName evidence="7">Cytochrome c-type biogenesis protein</fullName>
    </recommendedName>
</protein>
<dbReference type="Gene3D" id="1.10.8.640">
    <property type="entry name" value="Cytochrome C biogenesis protein"/>
    <property type="match status" value="1"/>
</dbReference>
<dbReference type="GO" id="GO:0005886">
    <property type="term" value="C:plasma membrane"/>
    <property type="evidence" value="ECO:0007669"/>
    <property type="project" value="TreeGrafter"/>
</dbReference>
<comment type="function">
    <text evidence="7">Possible subunit of a heme lyase.</text>
</comment>
<evidence type="ECO:0000256" key="4">
    <source>
        <dbReference type="ARBA" id="ARBA00022729"/>
    </source>
</evidence>
<evidence type="ECO:0000256" key="7">
    <source>
        <dbReference type="RuleBase" id="RU364112"/>
    </source>
</evidence>
<reference evidence="9" key="1">
    <citation type="submission" date="2022-06" db="EMBL/GenBank/DDBJ databases">
        <title>New Polynucleobacter species.</title>
        <authorList>
            <person name="Hahn M.W."/>
        </authorList>
    </citation>
    <scope>NUCLEOTIDE SEQUENCE</scope>
    <source>
        <strain evidence="9">UK-FUSCHL-C3</strain>
    </source>
</reference>
<feature type="domain" description="CcmH/CycL/Ccl2/NrfF N-terminal" evidence="8">
    <location>
        <begin position="28"/>
        <end position="163"/>
    </location>
</feature>
<evidence type="ECO:0000256" key="1">
    <source>
        <dbReference type="ARBA" id="ARBA00010342"/>
    </source>
</evidence>
<evidence type="ECO:0000259" key="8">
    <source>
        <dbReference type="Pfam" id="PF03918"/>
    </source>
</evidence>
<feature type="signal peptide" evidence="7">
    <location>
        <begin position="1"/>
        <end position="24"/>
    </location>
</feature>
<dbReference type="InterPro" id="IPR051263">
    <property type="entry name" value="C-type_cytochrome_biogenesis"/>
</dbReference>
<accession>A0AAU8A3I7</accession>
<evidence type="ECO:0000256" key="2">
    <source>
        <dbReference type="ARBA" id="ARBA00022617"/>
    </source>
</evidence>
<evidence type="ECO:0000256" key="5">
    <source>
        <dbReference type="ARBA" id="ARBA00022748"/>
    </source>
</evidence>
<keyword evidence="7" id="KW-0472">Membrane</keyword>
<name>A0AAU8A3I7_9BURK</name>
<keyword evidence="3 7" id="KW-0479">Metal-binding</keyword>
<keyword evidence="7" id="KW-0812">Transmembrane</keyword>
<evidence type="ECO:0000256" key="6">
    <source>
        <dbReference type="ARBA" id="ARBA00023004"/>
    </source>
</evidence>
<dbReference type="PANTHER" id="PTHR47870">
    <property type="entry name" value="CYTOCHROME C-TYPE BIOGENESIS PROTEIN CCMH"/>
    <property type="match status" value="1"/>
</dbReference>
<dbReference type="Pfam" id="PF03918">
    <property type="entry name" value="CcmH"/>
    <property type="match status" value="1"/>
</dbReference>